<dbReference type="InterPro" id="IPR009875">
    <property type="entry name" value="PilZ_domain"/>
</dbReference>
<reference evidence="4" key="1">
    <citation type="journal article" date="2019" name="Int. J. Syst. Evol. Microbiol.">
        <title>The Global Catalogue of Microorganisms (GCM) 10K type strain sequencing project: providing services to taxonomists for standard genome sequencing and annotation.</title>
        <authorList>
            <consortium name="The Broad Institute Genomics Platform"/>
            <consortium name="The Broad Institute Genome Sequencing Center for Infectious Disease"/>
            <person name="Wu L."/>
            <person name="Ma J."/>
        </authorList>
    </citation>
    <scope>NUCLEOTIDE SEQUENCE [LARGE SCALE GENOMIC DNA]</scope>
    <source>
        <strain evidence="4">NBRC 103166</strain>
    </source>
</reference>
<dbReference type="SUPFAM" id="SSF158472">
    <property type="entry name" value="HAMP domain-like"/>
    <property type="match status" value="1"/>
</dbReference>
<evidence type="ECO:0000313" key="3">
    <source>
        <dbReference type="EMBL" id="GLS89855.1"/>
    </source>
</evidence>
<proteinExistence type="predicted"/>
<accession>A0ABQ6DXZ0</accession>
<sequence>MKLLHLFSIKQKLTIIFLFLLTAVSYLAISTIQNTQQHNKNIIQIDVVQQQRVVVKNYLSLFLLNSQQTIMSGEEADKSELKQSQFIFNKNSKALLTGGEAYRELETDNSINLDPIMDLEARDAIQISQKLWVELQIALQTLHTDSATIEQLSIVHHLADSLHKTLTEIINTLSKDSLHEAEKNRLILQISWFVIVLMGSIFSWLIAKNITNPLNNAAQAASRMRLGDLQSYPDQNNHRDELGTLIYEADEMRHTLGKLILEIQQHNKQIVYSSAHLSELFADMKKTHLLQHNQHEKLEMQSNRLQQKNHEYSQLLALHQQSNQLKKQFIDSATKSIQVAITDLKSTHNSHTVCIDNMNNLQKTAEQLYLLLSNLEQVTLETEGLASKNTTDMIKQMSPLLTLLKEQVNYLPIPLHQAEMQVTNLQLQLSSSTQLLASLNTTDSKIQETSIDLEAHNKQQGLQINILSKALDNALQLLKETNTKIVTNQLFAQDLHTTAMQLDKLTADFKTDKKVKRARRGNDKRLHPRINNQLEISLQQQDKVLHGLTQDISLSGLQMKSLQPIQFDHTEPVNFSIILPNNSIQMEYITITLLADIVHYKQQQHNFLYRLSFHSLDLKDQAKIQQIFDYFDKSSEFKMK</sequence>
<dbReference type="Proteomes" id="UP001157353">
    <property type="component" value="Unassembled WGS sequence"/>
</dbReference>
<dbReference type="Pfam" id="PF07238">
    <property type="entry name" value="PilZ"/>
    <property type="match status" value="1"/>
</dbReference>
<evidence type="ECO:0000259" key="2">
    <source>
        <dbReference type="PROSITE" id="PS50885"/>
    </source>
</evidence>
<dbReference type="SUPFAM" id="SSF141371">
    <property type="entry name" value="PilZ domain-like"/>
    <property type="match status" value="1"/>
</dbReference>
<keyword evidence="1" id="KW-0812">Transmembrane</keyword>
<organism evidence="3 4">
    <name type="scientific">Psychromonas marina</name>
    <dbReference type="NCBI Taxonomy" id="88364"/>
    <lineage>
        <taxon>Bacteria</taxon>
        <taxon>Pseudomonadati</taxon>
        <taxon>Pseudomonadota</taxon>
        <taxon>Gammaproteobacteria</taxon>
        <taxon>Alteromonadales</taxon>
        <taxon>Psychromonadaceae</taxon>
        <taxon>Psychromonas</taxon>
    </lineage>
</organism>
<gene>
    <name evidence="3" type="ORF">GCM10007916_09220</name>
</gene>
<dbReference type="EMBL" id="BSPQ01000002">
    <property type="protein sequence ID" value="GLS89855.1"/>
    <property type="molecule type" value="Genomic_DNA"/>
</dbReference>
<feature type="transmembrane region" description="Helical" evidence="1">
    <location>
        <begin position="186"/>
        <end position="207"/>
    </location>
</feature>
<feature type="domain" description="HAMP" evidence="2">
    <location>
        <begin position="208"/>
        <end position="261"/>
    </location>
</feature>
<evidence type="ECO:0000313" key="4">
    <source>
        <dbReference type="Proteomes" id="UP001157353"/>
    </source>
</evidence>
<keyword evidence="1" id="KW-1133">Transmembrane helix</keyword>
<keyword evidence="4" id="KW-1185">Reference proteome</keyword>
<protein>
    <recommendedName>
        <fullName evidence="2">HAMP domain-containing protein</fullName>
    </recommendedName>
</protein>
<dbReference type="RefSeq" id="WP_284202981.1">
    <property type="nucleotide sequence ID" value="NZ_BSPQ01000002.1"/>
</dbReference>
<dbReference type="InterPro" id="IPR003660">
    <property type="entry name" value="HAMP_dom"/>
</dbReference>
<comment type="caution">
    <text evidence="3">The sequence shown here is derived from an EMBL/GenBank/DDBJ whole genome shotgun (WGS) entry which is preliminary data.</text>
</comment>
<dbReference type="Gene3D" id="6.10.340.10">
    <property type="match status" value="1"/>
</dbReference>
<name>A0ABQ6DXZ0_9GAMM</name>
<keyword evidence="1" id="KW-0472">Membrane</keyword>
<dbReference type="Gene3D" id="2.40.10.220">
    <property type="entry name" value="predicted glycosyltransferase like domains"/>
    <property type="match status" value="1"/>
</dbReference>
<evidence type="ECO:0000256" key="1">
    <source>
        <dbReference type="SAM" id="Phobius"/>
    </source>
</evidence>
<dbReference type="PROSITE" id="PS50885">
    <property type="entry name" value="HAMP"/>
    <property type="match status" value="1"/>
</dbReference>